<dbReference type="Pfam" id="PF20469">
    <property type="entry name" value="OLD-like_TOPRIM"/>
    <property type="match status" value="1"/>
</dbReference>
<gene>
    <name evidence="3" type="ORF">VroAM7_13170</name>
</gene>
<feature type="domain" description="Endonuclease GajA/Old nuclease/RecF-like AAA" evidence="1">
    <location>
        <begin position="27"/>
        <end position="391"/>
    </location>
</feature>
<dbReference type="RefSeq" id="WP_143692417.1">
    <property type="nucleotide sequence ID" value="NZ_AP019798.1"/>
</dbReference>
<dbReference type="PANTHER" id="PTHR43581:SF4">
    <property type="entry name" value="ATP_GTP PHOSPHATASE"/>
    <property type="match status" value="1"/>
</dbReference>
<dbReference type="AlphaFoldDB" id="A0A510I4N0"/>
<sequence length="663" mass="77045">MIIGLFLRHIKAYKGINFVPVGHEYKFVTYVGENGSGKSSILEALDSFLNNKPYPINKSALNDGINTVGNEPFVAPIFLIDKTKVNNNKRQFELLSNYFWSVTKSGLHSSIQTSTKEFFEIRDSLVNKSQYSSDSHYLIVCGEQNLNSTLKPYFASFHNDEGFLLHFLEVEPTVISELSGQDKKDKISELREQLKIKLQQRDWKNIAQHLKDLYSYVYFPVEIEVESFTKIETVEMQKIYDKKLKNEIETALSSVNFLNQGGINQTLDTFISEIEYILGNEYCYDTGQKRNNSVTKSDLVNKILEVYFQKRVLNRKTSDGLTRVSELSAGEKRQALINLVYAFLKRNSERETMVIIAVDEPENSLHTALCYDQFEKLKEISRSNQILITTHWYGFLPVVSEGYGHFLNVNNKKISFESYDLYHYRSEVKSAIENSRNKIPSNFILKSTYDLVQSIFYSIMNDEPYNWIICEGVSEKIYFEHFFREEIENKKLRILPMGGQNKVIRLYKYLQNPISEEKCKGKVYCIIDSDQIRCEEINRGCNTLAIRRLSNKNSHEKTELLTLDHNDASTTDIERALHPIIFKQVINTLSSNTDYHIEKIVNEGGNCDFIKNFKNIELEEYFKENDGNNKVTFANEYVKVSNSNYEYNELVPSWVNEIKNFFN</sequence>
<organism evidence="3 4">
    <name type="scientific">Vibrio rotiferianus</name>
    <dbReference type="NCBI Taxonomy" id="190895"/>
    <lineage>
        <taxon>Bacteria</taxon>
        <taxon>Pseudomonadati</taxon>
        <taxon>Pseudomonadota</taxon>
        <taxon>Gammaproteobacteria</taxon>
        <taxon>Vibrionales</taxon>
        <taxon>Vibrionaceae</taxon>
        <taxon>Vibrio</taxon>
    </lineage>
</organism>
<accession>A0A510I4N0</accession>
<evidence type="ECO:0000259" key="2">
    <source>
        <dbReference type="Pfam" id="PF20469"/>
    </source>
</evidence>
<evidence type="ECO:0000313" key="3">
    <source>
        <dbReference type="EMBL" id="BBL88664.1"/>
    </source>
</evidence>
<dbReference type="PANTHER" id="PTHR43581">
    <property type="entry name" value="ATP/GTP PHOSPHATASE"/>
    <property type="match status" value="1"/>
</dbReference>
<dbReference type="InterPro" id="IPR034139">
    <property type="entry name" value="TOPRIM_OLD"/>
</dbReference>
<dbReference type="Gene3D" id="3.40.50.300">
    <property type="entry name" value="P-loop containing nucleotide triphosphate hydrolases"/>
    <property type="match status" value="1"/>
</dbReference>
<dbReference type="InterPro" id="IPR051396">
    <property type="entry name" value="Bact_Antivir_Def_Nuclease"/>
</dbReference>
<protein>
    <submittedName>
        <fullName evidence="3">Uncharacterized protein</fullName>
    </submittedName>
</protein>
<dbReference type="Proteomes" id="UP000315115">
    <property type="component" value="Chromosome 1"/>
</dbReference>
<name>A0A510I4N0_9VIBR</name>
<dbReference type="InterPro" id="IPR027417">
    <property type="entry name" value="P-loop_NTPase"/>
</dbReference>
<dbReference type="SUPFAM" id="SSF52540">
    <property type="entry name" value="P-loop containing nucleoside triphosphate hydrolases"/>
    <property type="match status" value="1"/>
</dbReference>
<feature type="domain" description="OLD protein-like TOPRIM" evidence="2">
    <location>
        <begin position="467"/>
        <end position="530"/>
    </location>
</feature>
<dbReference type="EMBL" id="AP019798">
    <property type="protein sequence ID" value="BBL88664.1"/>
    <property type="molecule type" value="Genomic_DNA"/>
</dbReference>
<evidence type="ECO:0000259" key="1">
    <source>
        <dbReference type="Pfam" id="PF13175"/>
    </source>
</evidence>
<evidence type="ECO:0000313" key="4">
    <source>
        <dbReference type="Proteomes" id="UP000315115"/>
    </source>
</evidence>
<reference evidence="4" key="1">
    <citation type="submission" date="2019-07" db="EMBL/GenBank/DDBJ databases">
        <title>Complete Genome Sequences of Vibrion rotiferianus strain AM7.</title>
        <authorList>
            <person name="Miyazaki K."/>
            <person name="Wiseschart A."/>
            <person name="Pootanakit K."/>
            <person name="Ishimori K."/>
            <person name="Kitahara K."/>
        </authorList>
    </citation>
    <scope>NUCLEOTIDE SEQUENCE [LARGE SCALE GENOMIC DNA]</scope>
    <source>
        <strain evidence="4">AM7</strain>
    </source>
</reference>
<dbReference type="Pfam" id="PF13175">
    <property type="entry name" value="AAA_15"/>
    <property type="match status" value="1"/>
</dbReference>
<proteinExistence type="predicted"/>
<dbReference type="InterPro" id="IPR041685">
    <property type="entry name" value="AAA_GajA/Old/RecF-like"/>
</dbReference>